<name>A0ABN7ACH9_9HEMI</name>
<evidence type="ECO:0000313" key="3">
    <source>
        <dbReference type="Proteomes" id="UP001307889"/>
    </source>
</evidence>
<dbReference type="EMBL" id="AP028910">
    <property type="protein sequence ID" value="BES89980.1"/>
    <property type="molecule type" value="Genomic_DNA"/>
</dbReference>
<dbReference type="Pfam" id="PF10253">
    <property type="entry name" value="PRCC"/>
    <property type="match status" value="1"/>
</dbReference>
<evidence type="ECO:0000256" key="1">
    <source>
        <dbReference type="SAM" id="MobiDB-lite"/>
    </source>
</evidence>
<evidence type="ECO:0000313" key="2">
    <source>
        <dbReference type="EMBL" id="BES89980.1"/>
    </source>
</evidence>
<gene>
    <name evidence="2" type="ORF">NTJ_02787</name>
</gene>
<reference evidence="2 3" key="1">
    <citation type="submission" date="2023-09" db="EMBL/GenBank/DDBJ databases">
        <title>Nesidiocoris tenuis whole genome shotgun sequence.</title>
        <authorList>
            <person name="Shibata T."/>
            <person name="Shimoda M."/>
            <person name="Kobayashi T."/>
            <person name="Uehara T."/>
        </authorList>
    </citation>
    <scope>NUCLEOTIDE SEQUENCE [LARGE SCALE GENOMIC DNA]</scope>
    <source>
        <strain evidence="2 3">Japan</strain>
    </source>
</reference>
<feature type="region of interest" description="Disordered" evidence="1">
    <location>
        <begin position="291"/>
        <end position="310"/>
    </location>
</feature>
<feature type="compositionally biased region" description="Basic and acidic residues" evidence="1">
    <location>
        <begin position="32"/>
        <end position="49"/>
    </location>
</feature>
<sequence>MNALVAYDDSDAGSDSEEESPSLKEAVVSTQKPKEADTSSIKKPEERKTIPLPSRQITNVNFDLNVLDKKRSQPIRITIPSLKDFEDEEPVVKPKLKPSTKGCGLFSLLPEPKNVTKSISAALVPQSISRVKTKTHLKKSSSVATKQKKAPEIVATDAPDDDDVDPVSSFFFTEHDDSAPLPDLPPITSLVDVHDNNQLTQITNEVPVPDHGYDGGNQSTSLYIGPSPIGNELKTHEVTSDDTTQLDDNALLRLCGARERKKKGQQMPELIDIDTNLIVGDSALMMTKELTKEQPSHGHKRKSECSSVQRRKHQITYLAEQAKAQELELRNNWAQNRMTKKQTQAKYGF</sequence>
<dbReference type="PANTHER" id="PTHR13621:SF2">
    <property type="entry name" value="PROLINE-RICH PROTEIN PRCC"/>
    <property type="match status" value="1"/>
</dbReference>
<keyword evidence="3" id="KW-1185">Reference proteome</keyword>
<dbReference type="InterPro" id="IPR018800">
    <property type="entry name" value="PRCC"/>
</dbReference>
<feature type="compositionally biased region" description="Acidic residues" evidence="1">
    <location>
        <begin position="8"/>
        <end position="20"/>
    </location>
</feature>
<feature type="region of interest" description="Disordered" evidence="1">
    <location>
        <begin position="1"/>
        <end position="50"/>
    </location>
</feature>
<dbReference type="Proteomes" id="UP001307889">
    <property type="component" value="Chromosome 2"/>
</dbReference>
<proteinExistence type="predicted"/>
<protein>
    <submittedName>
        <fullName evidence="2">PRCC_Cterm</fullName>
    </submittedName>
</protein>
<accession>A0ABN7ACH9</accession>
<organism evidence="2 3">
    <name type="scientific">Nesidiocoris tenuis</name>
    <dbReference type="NCBI Taxonomy" id="355587"/>
    <lineage>
        <taxon>Eukaryota</taxon>
        <taxon>Metazoa</taxon>
        <taxon>Ecdysozoa</taxon>
        <taxon>Arthropoda</taxon>
        <taxon>Hexapoda</taxon>
        <taxon>Insecta</taxon>
        <taxon>Pterygota</taxon>
        <taxon>Neoptera</taxon>
        <taxon>Paraneoptera</taxon>
        <taxon>Hemiptera</taxon>
        <taxon>Heteroptera</taxon>
        <taxon>Panheteroptera</taxon>
        <taxon>Cimicomorpha</taxon>
        <taxon>Miridae</taxon>
        <taxon>Dicyphina</taxon>
        <taxon>Nesidiocoris</taxon>
    </lineage>
</organism>
<dbReference type="PANTHER" id="PTHR13621">
    <property type="entry name" value="PROLINE-RICH PROTEIN PRCC"/>
    <property type="match status" value="1"/>
</dbReference>